<reference evidence="2 3" key="1">
    <citation type="submission" date="2018-05" db="EMBL/GenBank/DDBJ databases">
        <title>Comparative genomics of bacterial root endophytes of switchgrass collected from native prairies over two seasons.</title>
        <authorList>
            <person name="Tang Y."/>
        </authorList>
    </citation>
    <scope>NUCLEOTIDE SEQUENCE [LARGE SCALE GENOMIC DNA]</scope>
    <source>
        <strain evidence="2 3">NFIX32</strain>
    </source>
</reference>
<evidence type="ECO:0000259" key="1">
    <source>
        <dbReference type="SMART" id="SM01351"/>
    </source>
</evidence>
<dbReference type="InterPro" id="IPR029463">
    <property type="entry name" value="Lys_MEP"/>
</dbReference>
<name>A0A318IHB5_BURPY</name>
<dbReference type="InterPro" id="IPR024079">
    <property type="entry name" value="MetalloPept_cat_dom_sf"/>
</dbReference>
<dbReference type="Proteomes" id="UP000247755">
    <property type="component" value="Unassembled WGS sequence"/>
</dbReference>
<dbReference type="SUPFAM" id="SSF55486">
    <property type="entry name" value="Metalloproteases ('zincins'), catalytic domain"/>
    <property type="match status" value="1"/>
</dbReference>
<dbReference type="SMART" id="SM01351">
    <property type="entry name" value="Aspzincin_M35"/>
    <property type="match status" value="1"/>
</dbReference>
<evidence type="ECO:0000313" key="3">
    <source>
        <dbReference type="Proteomes" id="UP000247755"/>
    </source>
</evidence>
<dbReference type="Pfam" id="PF14521">
    <property type="entry name" value="Aspzincin_M35"/>
    <property type="match status" value="1"/>
</dbReference>
<gene>
    <name evidence="2" type="ORF">NA66_103220</name>
</gene>
<sequence length="219" mass="24249">MPCNEYVCVHDSAVTNTTQGSKLKVLLTLNGPPICPTMSDAEFRSLVMQLRDEGADLVEERLKRLAEWSQNERTRVWTWFGANDDGIRLSLITGLTATLAVMRSLGPANFMRAHPDLDRSLGCLPTNKSVGTVAHVCGPDTATHTISIHEEFCTIRDRSRAATSKLSTIIHECTHFKDTFGAGDPKYGITRFLPKWGQDNPKMAIKNADSIAAYVVWLD</sequence>
<feature type="domain" description="Lysine-specific metallo-endopeptidase" evidence="1">
    <location>
        <begin position="63"/>
        <end position="216"/>
    </location>
</feature>
<dbReference type="Gene3D" id="3.40.390.10">
    <property type="entry name" value="Collagenase (Catalytic Domain)"/>
    <property type="match status" value="1"/>
</dbReference>
<dbReference type="EMBL" id="QJJY01000032">
    <property type="protein sequence ID" value="PXX24041.1"/>
    <property type="molecule type" value="Genomic_DNA"/>
</dbReference>
<dbReference type="AlphaFoldDB" id="A0A318IHB5"/>
<evidence type="ECO:0000313" key="2">
    <source>
        <dbReference type="EMBL" id="PXX24041.1"/>
    </source>
</evidence>
<protein>
    <submittedName>
        <fullName evidence="2">Lysine-specific metallo-endopeptidase family protein</fullName>
    </submittedName>
</protein>
<proteinExistence type="predicted"/>
<comment type="caution">
    <text evidence="2">The sequence shown here is derived from an EMBL/GenBank/DDBJ whole genome shotgun (WGS) entry which is preliminary data.</text>
</comment>
<accession>A0A318IHB5</accession>
<dbReference type="GO" id="GO:0004222">
    <property type="term" value="F:metalloendopeptidase activity"/>
    <property type="evidence" value="ECO:0007669"/>
    <property type="project" value="InterPro"/>
</dbReference>
<dbReference type="InterPro" id="IPR034108">
    <property type="entry name" value="Pept_M35-like_proteobacteria"/>
</dbReference>
<organism evidence="2 3">
    <name type="scientific">Burkholderia pyrrocinia</name>
    <name type="common">Pseudomonas pyrrocinia</name>
    <dbReference type="NCBI Taxonomy" id="60550"/>
    <lineage>
        <taxon>Bacteria</taxon>
        <taxon>Pseudomonadati</taxon>
        <taxon>Pseudomonadota</taxon>
        <taxon>Betaproteobacteria</taxon>
        <taxon>Burkholderiales</taxon>
        <taxon>Burkholderiaceae</taxon>
        <taxon>Burkholderia</taxon>
        <taxon>Burkholderia cepacia complex</taxon>
    </lineage>
</organism>
<dbReference type="CDD" id="cd11007">
    <property type="entry name" value="M35_like_1"/>
    <property type="match status" value="1"/>
</dbReference>